<dbReference type="EMBL" id="PGFA01000002">
    <property type="protein sequence ID" value="PJJ54712.1"/>
    <property type="molecule type" value="Genomic_DNA"/>
</dbReference>
<proteinExistence type="predicted"/>
<dbReference type="InterPro" id="IPR000182">
    <property type="entry name" value="GNAT_dom"/>
</dbReference>
<comment type="caution">
    <text evidence="2">The sequence shown here is derived from an EMBL/GenBank/DDBJ whole genome shotgun (WGS) entry which is preliminary data.</text>
</comment>
<keyword evidence="2" id="KW-0808">Transferase</keyword>
<protein>
    <submittedName>
        <fullName evidence="2">Diamine N-acetyltransferase</fullName>
    </submittedName>
</protein>
<accession>A0A2M9B9U9</accession>
<dbReference type="OrthoDB" id="893030at2"/>
<dbReference type="RefSeq" id="WP_100337325.1">
    <property type="nucleotide sequence ID" value="NZ_PGFA01000002.1"/>
</dbReference>
<dbReference type="Gene3D" id="3.40.630.30">
    <property type="match status" value="1"/>
</dbReference>
<dbReference type="GO" id="GO:0016747">
    <property type="term" value="F:acyltransferase activity, transferring groups other than amino-acyl groups"/>
    <property type="evidence" value="ECO:0007669"/>
    <property type="project" value="InterPro"/>
</dbReference>
<dbReference type="InterPro" id="IPR016181">
    <property type="entry name" value="Acyl_CoA_acyltransferase"/>
</dbReference>
<dbReference type="PANTHER" id="PTHR43415:SF3">
    <property type="entry name" value="GNAT-FAMILY ACETYLTRANSFERASE"/>
    <property type="match status" value="1"/>
</dbReference>
<organism evidence="2 3">
    <name type="scientific">Hymenobacter chitinivorans DSM 11115</name>
    <dbReference type="NCBI Taxonomy" id="1121954"/>
    <lineage>
        <taxon>Bacteria</taxon>
        <taxon>Pseudomonadati</taxon>
        <taxon>Bacteroidota</taxon>
        <taxon>Cytophagia</taxon>
        <taxon>Cytophagales</taxon>
        <taxon>Hymenobacteraceae</taxon>
        <taxon>Hymenobacter</taxon>
    </lineage>
</organism>
<dbReference type="Proteomes" id="UP000228535">
    <property type="component" value="Unassembled WGS sequence"/>
</dbReference>
<evidence type="ECO:0000259" key="1">
    <source>
        <dbReference type="PROSITE" id="PS51186"/>
    </source>
</evidence>
<dbReference type="PROSITE" id="PS51186">
    <property type="entry name" value="GNAT"/>
    <property type="match status" value="1"/>
</dbReference>
<gene>
    <name evidence="2" type="ORF">CLV45_3058</name>
</gene>
<keyword evidence="3" id="KW-1185">Reference proteome</keyword>
<sequence length="177" mass="20120">MLQRGTVTLRALEESDLDFLFALENDPSIWGVSDTLAPVSRFALRQYLQHATADFYEVRQLRLVICADSQAVGTLDLFNFEPLHLRAGIGITIIASARQQGYAQAALELLLGYARHTLRLHQLYCTVAADNTASLRLFEQGGFCQVGVRKEWLRKDFFWQDAVEFQYILDKKSTDSE</sequence>
<feature type="domain" description="N-acetyltransferase" evidence="1">
    <location>
        <begin position="7"/>
        <end position="164"/>
    </location>
</feature>
<dbReference type="CDD" id="cd04301">
    <property type="entry name" value="NAT_SF"/>
    <property type="match status" value="1"/>
</dbReference>
<dbReference type="SUPFAM" id="SSF55729">
    <property type="entry name" value="Acyl-CoA N-acyltransferases (Nat)"/>
    <property type="match status" value="1"/>
</dbReference>
<dbReference type="Pfam" id="PF13302">
    <property type="entry name" value="Acetyltransf_3"/>
    <property type="match status" value="1"/>
</dbReference>
<reference evidence="2 3" key="1">
    <citation type="submission" date="2017-11" db="EMBL/GenBank/DDBJ databases">
        <title>Genomic Encyclopedia of Archaeal and Bacterial Type Strains, Phase II (KMG-II): From Individual Species to Whole Genera.</title>
        <authorList>
            <person name="Goeker M."/>
        </authorList>
    </citation>
    <scope>NUCLEOTIDE SEQUENCE [LARGE SCALE GENOMIC DNA]</scope>
    <source>
        <strain evidence="2 3">DSM 11115</strain>
    </source>
</reference>
<dbReference type="AlphaFoldDB" id="A0A2M9B9U9"/>
<evidence type="ECO:0000313" key="2">
    <source>
        <dbReference type="EMBL" id="PJJ54712.1"/>
    </source>
</evidence>
<name>A0A2M9B9U9_9BACT</name>
<evidence type="ECO:0000313" key="3">
    <source>
        <dbReference type="Proteomes" id="UP000228535"/>
    </source>
</evidence>
<dbReference type="PANTHER" id="PTHR43415">
    <property type="entry name" value="SPERMIDINE N(1)-ACETYLTRANSFERASE"/>
    <property type="match status" value="1"/>
</dbReference>